<organism evidence="1">
    <name type="scientific">Lepeophtheirus salmonis</name>
    <name type="common">Salmon louse</name>
    <name type="synonym">Caligus salmonis</name>
    <dbReference type="NCBI Taxonomy" id="72036"/>
    <lineage>
        <taxon>Eukaryota</taxon>
        <taxon>Metazoa</taxon>
        <taxon>Ecdysozoa</taxon>
        <taxon>Arthropoda</taxon>
        <taxon>Crustacea</taxon>
        <taxon>Multicrustacea</taxon>
        <taxon>Hexanauplia</taxon>
        <taxon>Copepoda</taxon>
        <taxon>Siphonostomatoida</taxon>
        <taxon>Caligidae</taxon>
        <taxon>Lepeophtheirus</taxon>
    </lineage>
</organism>
<sequence length="32" mass="3606">MKMFTFLKHVNCGSIPSNVLIGIQPKAQEFVK</sequence>
<evidence type="ECO:0000313" key="1">
    <source>
        <dbReference type="EMBL" id="CDW43819.1"/>
    </source>
</evidence>
<protein>
    <submittedName>
        <fullName evidence="1">Uncharacterized protein</fullName>
    </submittedName>
</protein>
<reference evidence="1" key="1">
    <citation type="submission" date="2014-05" db="EMBL/GenBank/DDBJ databases">
        <authorList>
            <person name="Chronopoulou M."/>
        </authorList>
    </citation>
    <scope>NUCLEOTIDE SEQUENCE</scope>
    <source>
        <tissue evidence="1">Whole organism</tissue>
    </source>
</reference>
<dbReference type="EMBL" id="HACA01026458">
    <property type="protein sequence ID" value="CDW43819.1"/>
    <property type="molecule type" value="Transcribed_RNA"/>
</dbReference>
<accession>A0A0K2V005</accession>
<dbReference type="AlphaFoldDB" id="A0A0K2V005"/>
<proteinExistence type="predicted"/>
<name>A0A0K2V005_LEPSM</name>